<organism evidence="7 8">
    <name type="scientific">Brevibacillus laterosporus</name>
    <name type="common">Bacillus laterosporus</name>
    <dbReference type="NCBI Taxonomy" id="1465"/>
    <lineage>
        <taxon>Bacteria</taxon>
        <taxon>Bacillati</taxon>
        <taxon>Bacillota</taxon>
        <taxon>Bacilli</taxon>
        <taxon>Bacillales</taxon>
        <taxon>Paenibacillaceae</taxon>
        <taxon>Brevibacillus</taxon>
    </lineage>
</organism>
<reference evidence="7 8" key="1">
    <citation type="submission" date="2018-11" db="EMBL/GenBank/DDBJ databases">
        <title>Phylogenetic determinants of toxin gene distribution in genomes of Brevibacillus laterosporus.</title>
        <authorList>
            <person name="Glare T.R."/>
            <person name="Durrant A."/>
            <person name="Berry C."/>
            <person name="Palma L."/>
            <person name="Ormskirk M."/>
            <person name="Cox M.O."/>
        </authorList>
    </citation>
    <scope>NUCLEOTIDE SEQUENCE [LARGE SCALE GENOMIC DNA]</scope>
    <source>
        <strain evidence="7 8">1821L</strain>
    </source>
</reference>
<keyword evidence="3 6" id="KW-0812">Transmembrane</keyword>
<dbReference type="OrthoDB" id="9802121at2"/>
<proteinExistence type="inferred from homology"/>
<dbReference type="Pfam" id="PF04241">
    <property type="entry name" value="DUF423"/>
    <property type="match status" value="1"/>
</dbReference>
<evidence type="ECO:0000313" key="7">
    <source>
        <dbReference type="EMBL" id="QDX92734.1"/>
    </source>
</evidence>
<evidence type="ECO:0000256" key="1">
    <source>
        <dbReference type="ARBA" id="ARBA00004141"/>
    </source>
</evidence>
<feature type="transmembrane region" description="Helical" evidence="6">
    <location>
        <begin position="101"/>
        <end position="123"/>
    </location>
</feature>
<dbReference type="InterPro" id="IPR006696">
    <property type="entry name" value="DUF423"/>
</dbReference>
<feature type="transmembrane region" description="Helical" evidence="6">
    <location>
        <begin position="47"/>
        <end position="64"/>
    </location>
</feature>
<evidence type="ECO:0000313" key="8">
    <source>
        <dbReference type="Proteomes" id="UP000319432"/>
    </source>
</evidence>
<protein>
    <submittedName>
        <fullName evidence="7">DUF423 domain-containing protein</fullName>
    </submittedName>
</protein>
<gene>
    <name evidence="7" type="ORF">EEL30_10715</name>
</gene>
<keyword evidence="4 6" id="KW-1133">Transmembrane helix</keyword>
<name>A0A518V6Y0_BRELA</name>
<dbReference type="AlphaFoldDB" id="A0A518V6Y0"/>
<dbReference type="PANTHER" id="PTHR43461">
    <property type="entry name" value="TRANSMEMBRANE PROTEIN 256"/>
    <property type="match status" value="1"/>
</dbReference>
<evidence type="ECO:0000256" key="5">
    <source>
        <dbReference type="ARBA" id="ARBA00023136"/>
    </source>
</evidence>
<keyword evidence="5 6" id="KW-0472">Membrane</keyword>
<accession>A0A518V6Y0</accession>
<dbReference type="GO" id="GO:0005886">
    <property type="term" value="C:plasma membrane"/>
    <property type="evidence" value="ECO:0007669"/>
    <property type="project" value="TreeGrafter"/>
</dbReference>
<comment type="similarity">
    <text evidence="2">Belongs to the UPF0382 family.</text>
</comment>
<comment type="subcellular location">
    <subcellularLocation>
        <location evidence="1">Membrane</location>
        <topology evidence="1">Multi-pass membrane protein</topology>
    </subcellularLocation>
</comment>
<sequence>MAQTFMILGGIGGLLSVALGAFAAHGLKGKLSNNMLANFQTGAQYQMYHSLALVIIAILVKVLGTSTLLTAAGWLFVVGIVLFSGSLYALSLSGIRKLGAITPLGGLAFLAGWTCLLLCGVTWSA</sequence>
<evidence type="ECO:0000256" key="2">
    <source>
        <dbReference type="ARBA" id="ARBA00009694"/>
    </source>
</evidence>
<dbReference type="PANTHER" id="PTHR43461:SF1">
    <property type="entry name" value="TRANSMEMBRANE PROTEIN 256"/>
    <property type="match status" value="1"/>
</dbReference>
<dbReference type="EMBL" id="CP033464">
    <property type="protein sequence ID" value="QDX92734.1"/>
    <property type="molecule type" value="Genomic_DNA"/>
</dbReference>
<evidence type="ECO:0000256" key="6">
    <source>
        <dbReference type="SAM" id="Phobius"/>
    </source>
</evidence>
<feature type="transmembrane region" description="Helical" evidence="6">
    <location>
        <begin position="71"/>
        <end position="95"/>
    </location>
</feature>
<keyword evidence="8" id="KW-1185">Reference proteome</keyword>
<evidence type="ECO:0000256" key="3">
    <source>
        <dbReference type="ARBA" id="ARBA00022692"/>
    </source>
</evidence>
<evidence type="ECO:0000256" key="4">
    <source>
        <dbReference type="ARBA" id="ARBA00022989"/>
    </source>
</evidence>
<dbReference type="Proteomes" id="UP000319432">
    <property type="component" value="Chromosome"/>
</dbReference>